<evidence type="ECO:0000259" key="1">
    <source>
        <dbReference type="PROSITE" id="PS51186"/>
    </source>
</evidence>
<dbReference type="InterPro" id="IPR000182">
    <property type="entry name" value="GNAT_dom"/>
</dbReference>
<dbReference type="Gene3D" id="3.40.630.30">
    <property type="match status" value="1"/>
</dbReference>
<protein>
    <submittedName>
        <fullName evidence="2">GNAT family N-acetyltransferase</fullName>
    </submittedName>
</protein>
<reference evidence="2" key="1">
    <citation type="submission" date="2024-05" db="EMBL/GenBank/DDBJ databases">
        <title>Genome sequencing of novel strain.</title>
        <authorList>
            <person name="Ganbat D."/>
            <person name="Ganbat S."/>
            <person name="Lee S.-J."/>
        </authorList>
    </citation>
    <scope>NUCLEOTIDE SEQUENCE</scope>
    <source>
        <strain evidence="2">SMD15-11</strain>
    </source>
</reference>
<organism evidence="2">
    <name type="scientific">Thermohahella caldifontis</name>
    <dbReference type="NCBI Taxonomy" id="3142973"/>
    <lineage>
        <taxon>Bacteria</taxon>
        <taxon>Pseudomonadati</taxon>
        <taxon>Pseudomonadota</taxon>
        <taxon>Gammaproteobacteria</taxon>
        <taxon>Oceanospirillales</taxon>
        <taxon>Hahellaceae</taxon>
        <taxon>Thermohahella</taxon>
    </lineage>
</organism>
<name>A0AB39US93_9GAMM</name>
<dbReference type="PANTHER" id="PTHR43792:SF1">
    <property type="entry name" value="N-ACETYLTRANSFERASE DOMAIN-CONTAINING PROTEIN"/>
    <property type="match status" value="1"/>
</dbReference>
<dbReference type="Pfam" id="PF13302">
    <property type="entry name" value="Acetyltransf_3"/>
    <property type="match status" value="1"/>
</dbReference>
<feature type="domain" description="N-acetyltransferase" evidence="1">
    <location>
        <begin position="5"/>
        <end position="163"/>
    </location>
</feature>
<dbReference type="GO" id="GO:0016747">
    <property type="term" value="F:acyltransferase activity, transferring groups other than amino-acyl groups"/>
    <property type="evidence" value="ECO:0007669"/>
    <property type="project" value="InterPro"/>
</dbReference>
<dbReference type="InterPro" id="IPR016181">
    <property type="entry name" value="Acyl_CoA_acyltransferase"/>
</dbReference>
<dbReference type="RefSeq" id="WP_369600266.1">
    <property type="nucleotide sequence ID" value="NZ_CP154858.1"/>
</dbReference>
<evidence type="ECO:0000313" key="2">
    <source>
        <dbReference type="EMBL" id="XDT71228.1"/>
    </source>
</evidence>
<dbReference type="EMBL" id="CP154858">
    <property type="protein sequence ID" value="XDT71228.1"/>
    <property type="molecule type" value="Genomic_DNA"/>
</dbReference>
<dbReference type="PANTHER" id="PTHR43792">
    <property type="entry name" value="GNAT FAMILY, PUTATIVE (AFU_ORTHOLOGUE AFUA_3G00765)-RELATED-RELATED"/>
    <property type="match status" value="1"/>
</dbReference>
<proteinExistence type="predicted"/>
<dbReference type="SUPFAM" id="SSF55729">
    <property type="entry name" value="Acyl-CoA N-acyltransferases (Nat)"/>
    <property type="match status" value="1"/>
</dbReference>
<dbReference type="InterPro" id="IPR051531">
    <property type="entry name" value="N-acetyltransferase"/>
</dbReference>
<accession>A0AB39US93</accession>
<dbReference type="PROSITE" id="PS51186">
    <property type="entry name" value="GNAT"/>
    <property type="match status" value="1"/>
</dbReference>
<gene>
    <name evidence="2" type="ORF">AAIA72_10465</name>
</gene>
<sequence length="165" mass="18466">MTERLILRAFRPADVKDYMRVLADPEVMRFVGDGRPQSPTQAWSNLALVMGHWSLRGFGLWAVVSRSDGKLLGRCGLWYPEGWPGVEIGWLLDRAHWGHGYATEAAQAVLDWTREQAVAPSLISLIHPSNTRSIAVARRLGGQFERTLGLRGQHVALYRIPLNPA</sequence>
<dbReference type="KEGG" id="tcd:AAIA72_10465"/>
<dbReference type="AlphaFoldDB" id="A0AB39US93"/>